<gene>
    <name evidence="1" type="ORF">AEK19_MT1610</name>
</gene>
<organism evidence="1">
    <name type="scientific">Utricularia reniformis</name>
    <dbReference type="NCBI Taxonomy" id="192314"/>
    <lineage>
        <taxon>Eukaryota</taxon>
        <taxon>Viridiplantae</taxon>
        <taxon>Streptophyta</taxon>
        <taxon>Embryophyta</taxon>
        <taxon>Tracheophyta</taxon>
        <taxon>Spermatophyta</taxon>
        <taxon>Magnoliopsida</taxon>
        <taxon>eudicotyledons</taxon>
        <taxon>Gunneridae</taxon>
        <taxon>Pentapetalae</taxon>
        <taxon>asterids</taxon>
        <taxon>lamiids</taxon>
        <taxon>Lamiales</taxon>
        <taxon>Lentibulariaceae</taxon>
        <taxon>Utricularia</taxon>
    </lineage>
</organism>
<keyword evidence="1" id="KW-0496">Mitochondrion</keyword>
<sequence>MDSEISFPFSGLNERNVNYIEGYFHRLRSLWTSLNSMVNSVGAPLEYWLDVAALSATI</sequence>
<protein>
    <submittedName>
        <fullName evidence="1">Uncharacterized protein</fullName>
    </submittedName>
</protein>
<dbReference type="AlphaFoldDB" id="A0A1Y0B2X5"/>
<name>A0A1Y0B2X5_9LAMI</name>
<geneLocation type="mitochondrion" evidence="1"/>
<evidence type="ECO:0000313" key="1">
    <source>
        <dbReference type="EMBL" id="ART31795.1"/>
    </source>
</evidence>
<dbReference type="EMBL" id="KY774314">
    <property type="protein sequence ID" value="ART31795.1"/>
    <property type="molecule type" value="Genomic_DNA"/>
</dbReference>
<reference evidence="1" key="1">
    <citation type="submission" date="2017-03" db="EMBL/GenBank/DDBJ databases">
        <title>The mitochondrial genome of the carnivorous plant Utricularia reniformis (Lentibulariaceae): structure, comparative analysis and evolutionary landmarks.</title>
        <authorList>
            <person name="Silva S.R."/>
            <person name="Alvarenga D.O."/>
            <person name="Michael T.P."/>
            <person name="Miranda V.F.O."/>
            <person name="Varani A.M."/>
        </authorList>
    </citation>
    <scope>NUCLEOTIDE SEQUENCE</scope>
</reference>
<proteinExistence type="predicted"/>
<accession>A0A1Y0B2X5</accession>